<dbReference type="PANTHER" id="PTHR33164">
    <property type="entry name" value="TRANSCRIPTIONAL REGULATOR, MARR FAMILY"/>
    <property type="match status" value="1"/>
</dbReference>
<dbReference type="SMART" id="SM00347">
    <property type="entry name" value="HTH_MARR"/>
    <property type="match status" value="1"/>
</dbReference>
<keyword evidence="2" id="KW-0963">Cytoplasm</keyword>
<protein>
    <submittedName>
        <fullName evidence="7">MarR family transcriptional regulator</fullName>
    </submittedName>
</protein>
<gene>
    <name evidence="7" type="ORF">WAK64_22000</name>
</gene>
<sequence length="148" mass="17079">MNDKNLLKLDNQICFTIYAASREMTKLYRPLLDELELTYPQYLALLALWEHDSISVKELGQKLYLDSGTLTPMLKRMQANGLLVRERDKADERKVLIKLTEKGNQLQEKAECIPASLLKEEDIPSSLLHQLKRLLNSVHDINEKASQE</sequence>
<dbReference type="PROSITE" id="PS50995">
    <property type="entry name" value="HTH_MARR_2"/>
    <property type="match status" value="1"/>
</dbReference>
<evidence type="ECO:0000256" key="4">
    <source>
        <dbReference type="ARBA" id="ARBA00023125"/>
    </source>
</evidence>
<reference evidence="7 8" key="1">
    <citation type="journal article" date="2018" name="J. Microbiol.">
        <title>Bacillus spongiae sp. nov., isolated from sponge of Jeju Island.</title>
        <authorList>
            <person name="Lee G.E."/>
            <person name="Im W.T."/>
            <person name="Park J.S."/>
        </authorList>
    </citation>
    <scope>NUCLEOTIDE SEQUENCE [LARGE SCALE GENOMIC DNA]</scope>
    <source>
        <strain evidence="7 8">135PIL107-10</strain>
    </source>
</reference>
<evidence type="ECO:0000259" key="6">
    <source>
        <dbReference type="PROSITE" id="PS50995"/>
    </source>
</evidence>
<evidence type="ECO:0000313" key="7">
    <source>
        <dbReference type="EMBL" id="MEI5909671.1"/>
    </source>
</evidence>
<keyword evidence="3" id="KW-0805">Transcription regulation</keyword>
<proteinExistence type="predicted"/>
<dbReference type="Proteomes" id="UP001312865">
    <property type="component" value="Unassembled WGS sequence"/>
</dbReference>
<dbReference type="InterPro" id="IPR036390">
    <property type="entry name" value="WH_DNA-bd_sf"/>
</dbReference>
<name>A0ABU8HKN1_9BACI</name>
<dbReference type="PANTHER" id="PTHR33164:SF5">
    <property type="entry name" value="ORGANIC HYDROPEROXIDE RESISTANCE TRANSCRIPTIONAL REGULATOR"/>
    <property type="match status" value="1"/>
</dbReference>
<evidence type="ECO:0000256" key="1">
    <source>
        <dbReference type="ARBA" id="ARBA00004496"/>
    </source>
</evidence>
<dbReference type="InterPro" id="IPR055166">
    <property type="entry name" value="Transc_reg_Sar_Rot_HTH"/>
</dbReference>
<dbReference type="RefSeq" id="WP_336589115.1">
    <property type="nucleotide sequence ID" value="NZ_JBBAXC010000035.1"/>
</dbReference>
<evidence type="ECO:0000313" key="8">
    <source>
        <dbReference type="Proteomes" id="UP001312865"/>
    </source>
</evidence>
<dbReference type="SUPFAM" id="SSF46785">
    <property type="entry name" value="Winged helix' DNA-binding domain"/>
    <property type="match status" value="1"/>
</dbReference>
<keyword evidence="4" id="KW-0238">DNA-binding</keyword>
<evidence type="ECO:0000256" key="5">
    <source>
        <dbReference type="ARBA" id="ARBA00023163"/>
    </source>
</evidence>
<dbReference type="EMBL" id="JBBAXC010000035">
    <property type="protein sequence ID" value="MEI5909671.1"/>
    <property type="molecule type" value="Genomic_DNA"/>
</dbReference>
<dbReference type="InterPro" id="IPR039422">
    <property type="entry name" value="MarR/SlyA-like"/>
</dbReference>
<dbReference type="InterPro" id="IPR000835">
    <property type="entry name" value="HTH_MarR-typ"/>
</dbReference>
<evidence type="ECO:0000256" key="3">
    <source>
        <dbReference type="ARBA" id="ARBA00023015"/>
    </source>
</evidence>
<dbReference type="PRINTS" id="PR00598">
    <property type="entry name" value="HTHMARR"/>
</dbReference>
<evidence type="ECO:0000256" key="2">
    <source>
        <dbReference type="ARBA" id="ARBA00022490"/>
    </source>
</evidence>
<keyword evidence="5" id="KW-0804">Transcription</keyword>
<dbReference type="InterPro" id="IPR036388">
    <property type="entry name" value="WH-like_DNA-bd_sf"/>
</dbReference>
<organism evidence="7 8">
    <name type="scientific">Bacillus spongiae</name>
    <dbReference type="NCBI Taxonomy" id="2683610"/>
    <lineage>
        <taxon>Bacteria</taxon>
        <taxon>Bacillati</taxon>
        <taxon>Bacillota</taxon>
        <taxon>Bacilli</taxon>
        <taxon>Bacillales</taxon>
        <taxon>Bacillaceae</taxon>
        <taxon>Bacillus</taxon>
    </lineage>
</organism>
<keyword evidence="8" id="KW-1185">Reference proteome</keyword>
<dbReference type="Gene3D" id="1.10.10.10">
    <property type="entry name" value="Winged helix-like DNA-binding domain superfamily/Winged helix DNA-binding domain"/>
    <property type="match status" value="1"/>
</dbReference>
<comment type="caution">
    <text evidence="7">The sequence shown here is derived from an EMBL/GenBank/DDBJ whole genome shotgun (WGS) entry which is preliminary data.</text>
</comment>
<accession>A0ABU8HKN1</accession>
<dbReference type="Pfam" id="PF22381">
    <property type="entry name" value="Staph_reg_Sar_Rot"/>
    <property type="match status" value="1"/>
</dbReference>
<comment type="subcellular location">
    <subcellularLocation>
        <location evidence="1">Cytoplasm</location>
    </subcellularLocation>
</comment>
<feature type="domain" description="HTH marR-type" evidence="6">
    <location>
        <begin position="10"/>
        <end position="140"/>
    </location>
</feature>